<keyword evidence="2" id="KW-0732">Signal</keyword>
<protein>
    <recommendedName>
        <fullName evidence="5">Lipoprotein</fullName>
    </recommendedName>
</protein>
<keyword evidence="4" id="KW-1185">Reference proteome</keyword>
<evidence type="ECO:0000313" key="4">
    <source>
        <dbReference type="Proteomes" id="UP001497602"/>
    </source>
</evidence>
<evidence type="ECO:0000313" key="3">
    <source>
        <dbReference type="EMBL" id="CAL2105237.1"/>
    </source>
</evidence>
<evidence type="ECO:0008006" key="5">
    <source>
        <dbReference type="Google" id="ProtNLM"/>
    </source>
</evidence>
<organism evidence="3 4">
    <name type="scientific">Tenacibaculum vairaonense</name>
    <dbReference type="NCBI Taxonomy" id="3137860"/>
    <lineage>
        <taxon>Bacteria</taxon>
        <taxon>Pseudomonadati</taxon>
        <taxon>Bacteroidota</taxon>
        <taxon>Flavobacteriia</taxon>
        <taxon>Flavobacteriales</taxon>
        <taxon>Flavobacteriaceae</taxon>
        <taxon>Tenacibaculum</taxon>
    </lineage>
</organism>
<feature type="chain" id="PRO_5046964691" description="Lipoprotein" evidence="2">
    <location>
        <begin position="22"/>
        <end position="57"/>
    </location>
</feature>
<evidence type="ECO:0000256" key="2">
    <source>
        <dbReference type="SAM" id="SignalP"/>
    </source>
</evidence>
<feature type="region of interest" description="Disordered" evidence="1">
    <location>
        <begin position="23"/>
        <end position="57"/>
    </location>
</feature>
<evidence type="ECO:0000256" key="1">
    <source>
        <dbReference type="SAM" id="MobiDB-lite"/>
    </source>
</evidence>
<feature type="signal peptide" evidence="2">
    <location>
        <begin position="1"/>
        <end position="21"/>
    </location>
</feature>
<reference evidence="3 4" key="1">
    <citation type="submission" date="2024-05" db="EMBL/GenBank/DDBJ databases">
        <authorList>
            <person name="Duchaud E."/>
        </authorList>
    </citation>
    <scope>NUCLEOTIDE SEQUENCE [LARGE SCALE GENOMIC DNA]</scope>
    <source>
        <strain evidence="3">Ena-SAMPLE-TAB-13-05-2024-13:56:06:370-140305</strain>
    </source>
</reference>
<dbReference type="Proteomes" id="UP001497602">
    <property type="component" value="Unassembled WGS sequence"/>
</dbReference>
<accession>A0ABM9PI09</accession>
<gene>
    <name evidence="3" type="ORF">T190115A13A_140004</name>
</gene>
<sequence length="57" mass="6301">MMKNILTILVFTLIFTACTDAIETPPENERPETQAIDKSNSTHPTNSGGHDPDDNEE</sequence>
<feature type="compositionally biased region" description="Polar residues" evidence="1">
    <location>
        <begin position="36"/>
        <end position="48"/>
    </location>
</feature>
<proteinExistence type="predicted"/>
<dbReference type="PROSITE" id="PS51257">
    <property type="entry name" value="PROKAR_LIPOPROTEIN"/>
    <property type="match status" value="1"/>
</dbReference>
<dbReference type="EMBL" id="CAXJRC010000005">
    <property type="protein sequence ID" value="CAL2105237.1"/>
    <property type="molecule type" value="Genomic_DNA"/>
</dbReference>
<comment type="caution">
    <text evidence="3">The sequence shown here is derived from an EMBL/GenBank/DDBJ whole genome shotgun (WGS) entry which is preliminary data.</text>
</comment>
<name>A0ABM9PI09_9FLAO</name>